<dbReference type="GO" id="GO:0009253">
    <property type="term" value="P:peptidoglycan catabolic process"/>
    <property type="evidence" value="ECO:0007669"/>
    <property type="project" value="InterPro"/>
</dbReference>
<dbReference type="EMBL" id="BAVS01000001">
    <property type="protein sequence ID" value="GAE91522.1"/>
    <property type="molecule type" value="Genomic_DNA"/>
</dbReference>
<evidence type="ECO:0000313" key="3">
    <source>
        <dbReference type="EMBL" id="GAE91522.1"/>
    </source>
</evidence>
<dbReference type="GO" id="GO:0008745">
    <property type="term" value="F:N-acetylmuramoyl-L-alanine amidase activity"/>
    <property type="evidence" value="ECO:0007669"/>
    <property type="project" value="InterPro"/>
</dbReference>
<feature type="domain" description="MurNAc-LAA" evidence="2">
    <location>
        <begin position="63"/>
        <end position="175"/>
    </location>
</feature>
<organism evidence="3 4">
    <name type="scientific">Gracilibacillus boraciitolerans JCM 21714</name>
    <dbReference type="NCBI Taxonomy" id="1298598"/>
    <lineage>
        <taxon>Bacteria</taxon>
        <taxon>Bacillati</taxon>
        <taxon>Bacillota</taxon>
        <taxon>Bacilli</taxon>
        <taxon>Bacillales</taxon>
        <taxon>Bacillaceae</taxon>
        <taxon>Gracilibacillus</taxon>
    </lineage>
</organism>
<dbReference type="InterPro" id="IPR050695">
    <property type="entry name" value="N-acetylmuramoyl_amidase_3"/>
</dbReference>
<dbReference type="SMART" id="SM00646">
    <property type="entry name" value="Ami_3"/>
    <property type="match status" value="1"/>
</dbReference>
<dbReference type="Gene3D" id="1.10.101.10">
    <property type="entry name" value="PGBD-like superfamily/PGBD"/>
    <property type="match status" value="1"/>
</dbReference>
<dbReference type="Proteomes" id="UP000019102">
    <property type="component" value="Unassembled WGS sequence"/>
</dbReference>
<dbReference type="Pfam" id="PF01520">
    <property type="entry name" value="Amidase_3"/>
    <property type="match status" value="1"/>
</dbReference>
<dbReference type="InterPro" id="IPR002508">
    <property type="entry name" value="MurNAc-LAA_cat"/>
</dbReference>
<dbReference type="PANTHER" id="PTHR30404:SF0">
    <property type="entry name" value="N-ACETYLMURAMOYL-L-ALANINE AMIDASE AMIC"/>
    <property type="match status" value="1"/>
</dbReference>
<dbReference type="eggNOG" id="COG3409">
    <property type="taxonomic scope" value="Bacteria"/>
</dbReference>
<dbReference type="OrthoDB" id="9763643at2"/>
<sequence>MAKIYIDPGHGGMDPGATGNGLREKDLTLAISLKIRKKLSMYQGISFRISRTHDKTLSLSGRTNDANRWGGADYLISVHINAGGGTGYEDYIYNQLSNSSRTAEMRNIMHKAITAEIQMPNRGMKRADFHMLRESHMPAILTENGFIDAANDAIRLKNDSFLNDIAQGGHVNGLLKIFRLKKKVKAKDPNVVKAKKKTKETNLKIDGWWGEKTTKALQKYLGTVVDSVISNQLRNAVTDKIVSGITFIEGGSLVVKALQSKVGAKVDGYLGPQTIRKLQQYIGTPVDGVISEPSMVIKELQKRLNNGTF</sequence>
<dbReference type="InterPro" id="IPR036366">
    <property type="entry name" value="PGBDSf"/>
</dbReference>
<name>W4VEA0_9BACI</name>
<reference evidence="3 4" key="1">
    <citation type="journal article" date="2014" name="Genome Announc.">
        <title>Draft Genome Sequence of the Boron-Tolerant and Moderately Halotolerant Bacterium Gracilibacillus boraciitolerans JCM 21714T.</title>
        <authorList>
            <person name="Ahmed I."/>
            <person name="Oshima K."/>
            <person name="Suda W."/>
            <person name="Kitamura K."/>
            <person name="Iida T."/>
            <person name="Ohmori Y."/>
            <person name="Fujiwara T."/>
            <person name="Hattori M."/>
            <person name="Ohkuma M."/>
        </authorList>
    </citation>
    <scope>NUCLEOTIDE SEQUENCE [LARGE SCALE GENOMIC DNA]</scope>
    <source>
        <strain evidence="3 4">JCM 21714</strain>
    </source>
</reference>
<evidence type="ECO:0000256" key="1">
    <source>
        <dbReference type="ARBA" id="ARBA00022801"/>
    </source>
</evidence>
<gene>
    <name evidence="3" type="ORF">JCM21714_472</name>
</gene>
<evidence type="ECO:0000313" key="4">
    <source>
        <dbReference type="Proteomes" id="UP000019102"/>
    </source>
</evidence>
<keyword evidence="4" id="KW-1185">Reference proteome</keyword>
<proteinExistence type="predicted"/>
<dbReference type="GO" id="GO:0030288">
    <property type="term" value="C:outer membrane-bounded periplasmic space"/>
    <property type="evidence" value="ECO:0007669"/>
    <property type="project" value="TreeGrafter"/>
</dbReference>
<dbReference type="PANTHER" id="PTHR30404">
    <property type="entry name" value="N-ACETYLMURAMOYL-L-ALANINE AMIDASE"/>
    <property type="match status" value="1"/>
</dbReference>
<dbReference type="CDD" id="cd02696">
    <property type="entry name" value="MurNAc-LAA"/>
    <property type="match status" value="1"/>
</dbReference>
<comment type="caution">
    <text evidence="3">The sequence shown here is derived from an EMBL/GenBank/DDBJ whole genome shotgun (WGS) entry which is preliminary data.</text>
</comment>
<accession>W4VEA0</accession>
<dbReference type="STRING" id="1298598.JCM21714_472"/>
<dbReference type="AlphaFoldDB" id="W4VEA0"/>
<dbReference type="SUPFAM" id="SSF53187">
    <property type="entry name" value="Zn-dependent exopeptidases"/>
    <property type="match status" value="1"/>
</dbReference>
<dbReference type="RefSeq" id="WP_084040541.1">
    <property type="nucleotide sequence ID" value="NZ_BAVS01000001.1"/>
</dbReference>
<dbReference type="eggNOG" id="COG0860">
    <property type="taxonomic scope" value="Bacteria"/>
</dbReference>
<evidence type="ECO:0000259" key="2">
    <source>
        <dbReference type="SMART" id="SM00646"/>
    </source>
</evidence>
<protein>
    <submittedName>
        <fullName evidence="3">N-acetylmuramoyl-L-alanine amidase</fullName>
    </submittedName>
</protein>
<dbReference type="Gene3D" id="3.40.630.40">
    <property type="entry name" value="Zn-dependent exopeptidases"/>
    <property type="match status" value="1"/>
</dbReference>
<keyword evidence="1" id="KW-0378">Hydrolase</keyword>